<evidence type="ECO:0000313" key="1">
    <source>
        <dbReference type="EMBL" id="UTY39392.1"/>
    </source>
</evidence>
<sequence>MAIALNESDLSFIRKNIENSDVLLQSDDPNDLIEALHDYTVDILIDGDVNDSVRTAEKIIDKLLND</sequence>
<gene>
    <name evidence="1" type="ORF">NMU03_00730</name>
</gene>
<reference evidence="1" key="1">
    <citation type="submission" date="2022-07" db="EMBL/GenBank/DDBJ databases">
        <title>Faecal culturing of patients with breast cancer.</title>
        <authorList>
            <person name="Teng N.M.Y."/>
            <person name="Kiu R."/>
            <person name="Evans R."/>
            <person name="Baker D.J."/>
            <person name="Zenner C."/>
            <person name="Robinson S.D."/>
            <person name="Hall L.J."/>
        </authorList>
    </citation>
    <scope>NUCLEOTIDE SEQUENCE</scope>
    <source>
        <strain evidence="1">LH1062</strain>
    </source>
</reference>
<dbReference type="EMBL" id="CP101620">
    <property type="protein sequence ID" value="UTY39392.1"/>
    <property type="molecule type" value="Genomic_DNA"/>
</dbReference>
<keyword evidence="2" id="KW-1185">Reference proteome</keyword>
<evidence type="ECO:0000313" key="2">
    <source>
        <dbReference type="Proteomes" id="UP001060112"/>
    </source>
</evidence>
<proteinExistence type="predicted"/>
<dbReference type="RefSeq" id="WP_290140456.1">
    <property type="nucleotide sequence ID" value="NZ_CP101620.1"/>
</dbReference>
<name>A0ABY5I617_9FIRM</name>
<dbReference type="Proteomes" id="UP001060112">
    <property type="component" value="Chromosome"/>
</dbReference>
<organism evidence="1 2">
    <name type="scientific">Allocoprobacillus halotolerans</name>
    <dbReference type="NCBI Taxonomy" id="2944914"/>
    <lineage>
        <taxon>Bacteria</taxon>
        <taxon>Bacillati</taxon>
        <taxon>Bacillota</taxon>
        <taxon>Erysipelotrichia</taxon>
        <taxon>Erysipelotrichales</taxon>
        <taxon>Erysipelotrichaceae</taxon>
        <taxon>Allocoprobacillus</taxon>
    </lineage>
</organism>
<accession>A0ABY5I617</accession>
<protein>
    <submittedName>
        <fullName evidence="1">Uncharacterized protein</fullName>
    </submittedName>
</protein>